<keyword evidence="2" id="KW-1185">Reference proteome</keyword>
<reference evidence="1" key="1">
    <citation type="submission" date="2024-09" db="EMBL/GenBank/DDBJ databases">
        <title>Black Yeasts Isolated from many extreme environments.</title>
        <authorList>
            <person name="Coleine C."/>
            <person name="Stajich J.E."/>
            <person name="Selbmann L."/>
        </authorList>
    </citation>
    <scope>NUCLEOTIDE SEQUENCE</scope>
    <source>
        <strain evidence="1">CCFEE 5737</strain>
    </source>
</reference>
<proteinExistence type="predicted"/>
<sequence>MANTLWNPENIRDVAESVGINKLSPEVENNLARDVEFRLSLVVDEALKFMRHARRTTLFTQDISQALRVLDVEPLYGYESTRPLRFGEASMGPGQPLFYVEDEEVDFEKLINAPLPKVPREISFTAHWLAIDGVQPSIPQNPSQMPADPSTLPKPSTTSSSVSALAGGDNITLKPAVKHILSKELQLYFERICSAILSPPNTAPTTNGTTSSDEYRLAALASLRTDPGLHQLVPYFVQFVAEKVTHNLRDLFTLTQMLHLVSALLENPSLYIDPYVASLVPPVLTCLIGRRLGSPTTDTPPGAHFSVRDLAASLIIFIAKKYGKTSHTLKPRLARTMLKEWLDPQKPLGTHYGALMGLQGITGAEGVRTLVLPNLRAYDEVLREGMEDEGKRVDAEAVVVAIVRGLEKVEADWAGMTKGESGDDRERVVEKVGEVIGGKIVDLGRPRMVAAILDAGVDF</sequence>
<gene>
    <name evidence="1" type="ORF">LTS18_002906</name>
</gene>
<evidence type="ECO:0000313" key="1">
    <source>
        <dbReference type="EMBL" id="KAK3064893.1"/>
    </source>
</evidence>
<accession>A0ACC3DBX9</accession>
<comment type="caution">
    <text evidence="1">The sequence shown here is derived from an EMBL/GenBank/DDBJ whole genome shotgun (WGS) entry which is preliminary data.</text>
</comment>
<dbReference type="Proteomes" id="UP001186974">
    <property type="component" value="Unassembled WGS sequence"/>
</dbReference>
<organism evidence="1 2">
    <name type="scientific">Coniosporium uncinatum</name>
    <dbReference type="NCBI Taxonomy" id="93489"/>
    <lineage>
        <taxon>Eukaryota</taxon>
        <taxon>Fungi</taxon>
        <taxon>Dikarya</taxon>
        <taxon>Ascomycota</taxon>
        <taxon>Pezizomycotina</taxon>
        <taxon>Dothideomycetes</taxon>
        <taxon>Dothideomycetes incertae sedis</taxon>
        <taxon>Coniosporium</taxon>
    </lineage>
</organism>
<name>A0ACC3DBX9_9PEZI</name>
<evidence type="ECO:0000313" key="2">
    <source>
        <dbReference type="Proteomes" id="UP001186974"/>
    </source>
</evidence>
<protein>
    <submittedName>
        <fullName evidence="1">Uncharacterized protein</fullName>
    </submittedName>
</protein>
<dbReference type="EMBL" id="JAWDJW010006403">
    <property type="protein sequence ID" value="KAK3064893.1"/>
    <property type="molecule type" value="Genomic_DNA"/>
</dbReference>